<comment type="caution">
    <text evidence="2">The sequence shown here is derived from an EMBL/GenBank/DDBJ whole genome shotgun (WGS) entry which is preliminary data.</text>
</comment>
<name>A0AAN6SKG1_9PEZI</name>
<dbReference type="Pfam" id="PF06985">
    <property type="entry name" value="HET"/>
    <property type="match status" value="1"/>
</dbReference>
<dbReference type="PANTHER" id="PTHR24148">
    <property type="entry name" value="ANKYRIN REPEAT DOMAIN-CONTAINING PROTEIN 39 HOMOLOG-RELATED"/>
    <property type="match status" value="1"/>
</dbReference>
<reference evidence="3" key="1">
    <citation type="journal article" date="2023" name="Mol. Phylogenet. Evol.">
        <title>Genome-scale phylogeny and comparative genomics of the fungal order Sordariales.</title>
        <authorList>
            <person name="Hensen N."/>
            <person name="Bonometti L."/>
            <person name="Westerberg I."/>
            <person name="Brannstrom I.O."/>
            <person name="Guillou S."/>
            <person name="Cros-Aarteil S."/>
            <person name="Calhoun S."/>
            <person name="Haridas S."/>
            <person name="Kuo A."/>
            <person name="Mondo S."/>
            <person name="Pangilinan J."/>
            <person name="Riley R."/>
            <person name="LaButti K."/>
            <person name="Andreopoulos B."/>
            <person name="Lipzen A."/>
            <person name="Chen C."/>
            <person name="Yan M."/>
            <person name="Daum C."/>
            <person name="Ng V."/>
            <person name="Clum A."/>
            <person name="Steindorff A."/>
            <person name="Ohm R.A."/>
            <person name="Martin F."/>
            <person name="Silar P."/>
            <person name="Natvig D.O."/>
            <person name="Lalanne C."/>
            <person name="Gautier V."/>
            <person name="Ament-Velasquez S.L."/>
            <person name="Kruys A."/>
            <person name="Hutchinson M.I."/>
            <person name="Powell A.J."/>
            <person name="Barry K."/>
            <person name="Miller A.N."/>
            <person name="Grigoriev I.V."/>
            <person name="Debuchy R."/>
            <person name="Gladieux P."/>
            <person name="Hiltunen Thoren M."/>
            <person name="Johannesson H."/>
        </authorList>
    </citation>
    <scope>NUCLEOTIDE SEQUENCE [LARGE SCALE GENOMIC DNA]</scope>
    <source>
        <strain evidence="3">CBS 284.82</strain>
    </source>
</reference>
<dbReference type="Proteomes" id="UP001303115">
    <property type="component" value="Unassembled WGS sequence"/>
</dbReference>
<protein>
    <submittedName>
        <fullName evidence="2">Heterokaryon incompatibility protein-domain-containing protein</fullName>
    </submittedName>
</protein>
<dbReference type="PANTHER" id="PTHR24148:SF64">
    <property type="entry name" value="HETEROKARYON INCOMPATIBILITY DOMAIN-CONTAINING PROTEIN"/>
    <property type="match status" value="1"/>
</dbReference>
<organism evidence="2 3">
    <name type="scientific">Parachaetomium inaequale</name>
    <dbReference type="NCBI Taxonomy" id="2588326"/>
    <lineage>
        <taxon>Eukaryota</taxon>
        <taxon>Fungi</taxon>
        <taxon>Dikarya</taxon>
        <taxon>Ascomycota</taxon>
        <taxon>Pezizomycotina</taxon>
        <taxon>Sordariomycetes</taxon>
        <taxon>Sordariomycetidae</taxon>
        <taxon>Sordariales</taxon>
        <taxon>Chaetomiaceae</taxon>
        <taxon>Parachaetomium</taxon>
    </lineage>
</organism>
<feature type="domain" description="Heterokaryon incompatibility" evidence="1">
    <location>
        <begin position="12"/>
        <end position="182"/>
    </location>
</feature>
<dbReference type="InterPro" id="IPR052895">
    <property type="entry name" value="HetReg/Transcr_Mod"/>
</dbReference>
<accession>A0AAN6SKG1</accession>
<keyword evidence="3" id="KW-1185">Reference proteome</keyword>
<sequence>MCTYQTNSLPKYVALSYTWGPPQQDAIGYGPDDKVPVLVNGRPLPLFRNLGNTLKSLYRAWDFDDDVQHLWVDAICINQDDEAERASQVNIMDRIYRGAASTCVWLGEESRSQTTAPIFRNILNAASEDFAPYYHQYPSGTPPADVFWHSKGLPCPDDEGQWAPVRRLFQNRWFNRAWVIQEVLLSSNIYVSWGSTWMTWDDLGKMGLMGHVAKLGQHGALPALFQHLSGESTHPEPETQDWAAHDPVTSALHLWLNGHRYL</sequence>
<evidence type="ECO:0000313" key="3">
    <source>
        <dbReference type="Proteomes" id="UP001303115"/>
    </source>
</evidence>
<dbReference type="EMBL" id="MU854729">
    <property type="protein sequence ID" value="KAK4031676.1"/>
    <property type="molecule type" value="Genomic_DNA"/>
</dbReference>
<evidence type="ECO:0000259" key="1">
    <source>
        <dbReference type="Pfam" id="PF06985"/>
    </source>
</evidence>
<gene>
    <name evidence="2" type="ORF">C8A01DRAFT_21148</name>
</gene>
<proteinExistence type="predicted"/>
<dbReference type="AlphaFoldDB" id="A0AAN6SKG1"/>
<dbReference type="InterPro" id="IPR010730">
    <property type="entry name" value="HET"/>
</dbReference>
<evidence type="ECO:0000313" key="2">
    <source>
        <dbReference type="EMBL" id="KAK4031676.1"/>
    </source>
</evidence>